<feature type="domain" description="C2H2-type" evidence="10">
    <location>
        <begin position="155"/>
        <end position="183"/>
    </location>
</feature>
<feature type="compositionally biased region" description="Basic and acidic residues" evidence="9">
    <location>
        <begin position="35"/>
        <end position="56"/>
    </location>
</feature>
<feature type="compositionally biased region" description="Low complexity" evidence="9">
    <location>
        <begin position="1064"/>
        <end position="1086"/>
    </location>
</feature>
<feature type="compositionally biased region" description="Polar residues" evidence="9">
    <location>
        <begin position="432"/>
        <end position="468"/>
    </location>
</feature>
<evidence type="ECO:0000256" key="9">
    <source>
        <dbReference type="SAM" id="MobiDB-lite"/>
    </source>
</evidence>
<feature type="region of interest" description="Disordered" evidence="9">
    <location>
        <begin position="387"/>
        <end position="468"/>
    </location>
</feature>
<gene>
    <name evidence="11" type="primary">prdm2a</name>
</gene>
<feature type="compositionally biased region" description="Polar residues" evidence="9">
    <location>
        <begin position="412"/>
        <end position="421"/>
    </location>
</feature>
<dbReference type="GO" id="GO:0008270">
    <property type="term" value="F:zinc ion binding"/>
    <property type="evidence" value="ECO:0007669"/>
    <property type="project" value="UniProtKB-KW"/>
</dbReference>
<keyword evidence="6" id="KW-0238">DNA-binding</keyword>
<dbReference type="OMA" id="HADDWPY"/>
<dbReference type="PROSITE" id="PS50157">
    <property type="entry name" value="ZINC_FINGER_C2H2_2"/>
    <property type="match status" value="7"/>
</dbReference>
<dbReference type="PANTHER" id="PTHR24404:SF114">
    <property type="entry name" value="KLUMPFUSS, ISOFORM B-RELATED"/>
    <property type="match status" value="1"/>
</dbReference>
<feature type="domain" description="C2H2-type" evidence="10">
    <location>
        <begin position="862"/>
        <end position="890"/>
    </location>
</feature>
<feature type="domain" description="C2H2-type" evidence="10">
    <location>
        <begin position="1011"/>
        <end position="1040"/>
    </location>
</feature>
<dbReference type="InterPro" id="IPR036236">
    <property type="entry name" value="Znf_C2H2_sf"/>
</dbReference>
<feature type="domain" description="C2H2-type" evidence="10">
    <location>
        <begin position="805"/>
        <end position="832"/>
    </location>
</feature>
<dbReference type="SMART" id="SM00355">
    <property type="entry name" value="ZnF_C2H2"/>
    <property type="match status" value="7"/>
</dbReference>
<keyword evidence="3" id="KW-0677">Repeat</keyword>
<evidence type="ECO:0000256" key="2">
    <source>
        <dbReference type="ARBA" id="ARBA00022723"/>
    </source>
</evidence>
<sequence>MEDSPHLCSSEFGDNEDMDEGEDEVIYEEEIDMAPDTKKTLYPDLDKHPNQDTERDWDSFPCQHCERHFTSKQGLERHMHIHALANGEAQACKSNTSNVSLGSNLGQHEKMKHLDSEGSVMQLHTSFPANSNTSILSAGEHTAQPDKQGVSDGHHACKYCEKIFTTHINKRRHERRIHEQHQLTHVIKTQDEHPQGVVSETSQDKTELGDSTEPMAVLENEGEHTEQYMLDVSSNISENLSFYIDGKIVSTSTVSSCEAAEVHSGSSTLVRLDSLILDPAQISQVLNTDSVAGKEIPGQPLAKRRTATPPLLPQIKTELESEVVVSSSSSSLLSSLIENLLPQNTESTIVQKERTVFLSPKLKQLLEKQDGLKPTLALITDGQKPCSPVSLSVLPAGTGRFKRRTGSPPSSPQHNPASNEETPMLDTADSDAVSTGQMETQHSSSPVHQTESWPPMTGGNSCNQQPLDLSNTVKRNEDVALDEAALDLSFQKKSLGETELTLNLVSQAALNEGKSNTCMLEKVLVNIGKQNISLGNPETPLVADFTIVTGADMMTPVDPVAEGLVYGLALPPNSLTPSSSSLTPVALQPASPCTIAFATPASHTMLPTTPSLITVLAPPPISNPSSQPIQVLAPNISPEPLVICTENALNSSKCDLTTAFASTNSANLVTLSQSLDPTLSLPGHVFLTDQIMVVNHIEQQQIVSVPNPQTVDPTVLVSSIAESVTLSTTASVISDSPAVGELSPDPEPVVDAEPPTMKEEEAADSTVSIAKIPLKTSPSPVKAEEDEFSNNTTSDAEPQTFTKNFICNVCDKLFHSMKELGDHVGDHADEWPYKCEFCLLLFEKPSALLEHRSNLHGVGKTYVCSACTKEFVYLCNLKQHQEELHPGQQCTHTEEEKGKLRPQNYNNSTKVKTEPPDVPSAPDAPEEPEKLVKKEEGEEDVAAEELFTTIKILASDGGKIKGPDVRLGINQHYPSFKPPPFPYHNRSPAGSVASATNFTTHNIPQTFSTAIRCTKCGKSFDNMPELHKHILACANASDKRRYTPKKNPIPLRHFAKTQYRVLSTTNSTNGMNNSNRPSQSNRSKPNPESPVKVKLKVLNKRKKKLVQRVMPQRNKSVPSSNKMSPAQVDEQQKIFVCPHCSRAFTMRRSRTKHLAHCPKKPKEVKKRKEGGISVTKENDGHLHRGVEEKRQASSRHKTRLQTSGPAKRPAILPVQTVFSNKRSKIIIKESMQPQQETSTLNELPIVRTFNPSMRQYSRVQHSVKGIPIKITIVKPQQTAAQKDKLPPTQSREETTEAVNSSSEQSPTA</sequence>
<reference evidence="11" key="3">
    <citation type="submission" date="2025-09" db="UniProtKB">
        <authorList>
            <consortium name="Ensembl"/>
        </authorList>
    </citation>
    <scope>IDENTIFICATION</scope>
</reference>
<dbReference type="GO" id="GO:0000978">
    <property type="term" value="F:RNA polymerase II cis-regulatory region sequence-specific DNA binding"/>
    <property type="evidence" value="ECO:0007669"/>
    <property type="project" value="TreeGrafter"/>
</dbReference>
<feature type="compositionally biased region" description="Basic and acidic residues" evidence="9">
    <location>
        <begin position="1281"/>
        <end position="1294"/>
    </location>
</feature>
<evidence type="ECO:0000256" key="8">
    <source>
        <dbReference type="PROSITE-ProRule" id="PRU00042"/>
    </source>
</evidence>
<feature type="region of interest" description="Disordered" evidence="9">
    <location>
        <begin position="1064"/>
        <end position="1093"/>
    </location>
</feature>
<feature type="region of interest" description="Disordered" evidence="9">
    <location>
        <begin position="885"/>
        <end position="938"/>
    </location>
</feature>
<reference evidence="11" key="1">
    <citation type="submission" date="2021-04" db="EMBL/GenBank/DDBJ databases">
        <authorList>
            <consortium name="Wellcome Sanger Institute Data Sharing"/>
        </authorList>
    </citation>
    <scope>NUCLEOTIDE SEQUENCE [LARGE SCALE GENOMIC DNA]</scope>
</reference>
<dbReference type="InterPro" id="IPR050589">
    <property type="entry name" value="Ikaros_C2H2-ZF"/>
</dbReference>
<evidence type="ECO:0000313" key="12">
    <source>
        <dbReference type="Proteomes" id="UP000472265"/>
    </source>
</evidence>
<dbReference type="Proteomes" id="UP000472265">
    <property type="component" value="Chromosome 7"/>
</dbReference>
<feature type="region of interest" description="Disordered" evidence="9">
    <location>
        <begin position="191"/>
        <end position="210"/>
    </location>
</feature>
<dbReference type="GO" id="GO:0006357">
    <property type="term" value="P:regulation of transcription by RNA polymerase II"/>
    <property type="evidence" value="ECO:0007669"/>
    <property type="project" value="TreeGrafter"/>
</dbReference>
<keyword evidence="2" id="KW-0479">Metal-binding</keyword>
<protein>
    <submittedName>
        <fullName evidence="11">PR domain containing 2, with ZNF domain a</fullName>
    </submittedName>
</protein>
<evidence type="ECO:0000256" key="3">
    <source>
        <dbReference type="ARBA" id="ARBA00022737"/>
    </source>
</evidence>
<keyword evidence="7" id="KW-0539">Nucleus</keyword>
<evidence type="ECO:0000256" key="5">
    <source>
        <dbReference type="ARBA" id="ARBA00022833"/>
    </source>
</evidence>
<feature type="region of interest" description="Disordered" evidence="9">
    <location>
        <begin position="1186"/>
        <end position="1205"/>
    </location>
</feature>
<evidence type="ECO:0000256" key="4">
    <source>
        <dbReference type="ARBA" id="ARBA00022771"/>
    </source>
</evidence>
<evidence type="ECO:0000256" key="1">
    <source>
        <dbReference type="ARBA" id="ARBA00004123"/>
    </source>
</evidence>
<dbReference type="FunFam" id="3.30.160.60:FF:003271">
    <property type="entry name" value="PR domain-containing 2, with ZNF domain a"/>
    <property type="match status" value="1"/>
</dbReference>
<dbReference type="InParanoid" id="A0A671X6X1"/>
<feature type="compositionally biased region" description="Acidic residues" evidence="9">
    <location>
        <begin position="13"/>
        <end position="33"/>
    </location>
</feature>
<keyword evidence="5" id="KW-0862">Zinc</keyword>
<dbReference type="GeneTree" id="ENSGT00940000167828"/>
<dbReference type="PROSITE" id="PS00028">
    <property type="entry name" value="ZINC_FINGER_C2H2_1"/>
    <property type="match status" value="5"/>
</dbReference>
<proteinExistence type="predicted"/>
<keyword evidence="12" id="KW-1185">Reference proteome</keyword>
<dbReference type="Gene3D" id="3.30.160.60">
    <property type="entry name" value="Classic Zinc Finger"/>
    <property type="match status" value="2"/>
</dbReference>
<evidence type="ECO:0000313" key="11">
    <source>
        <dbReference type="Ensembl" id="ENSSAUP00010046763.1"/>
    </source>
</evidence>
<feature type="domain" description="C2H2-type" evidence="10">
    <location>
        <begin position="833"/>
        <end position="861"/>
    </location>
</feature>
<accession>A0A671X6X1</accession>
<reference evidence="11" key="2">
    <citation type="submission" date="2025-08" db="UniProtKB">
        <authorList>
            <consortium name="Ensembl"/>
        </authorList>
    </citation>
    <scope>IDENTIFICATION</scope>
</reference>
<feature type="region of interest" description="Disordered" evidence="9">
    <location>
        <begin position="1275"/>
        <end position="1308"/>
    </location>
</feature>
<evidence type="ECO:0000256" key="6">
    <source>
        <dbReference type="ARBA" id="ARBA00023125"/>
    </source>
</evidence>
<comment type="subcellular location">
    <subcellularLocation>
        <location evidence="1">Nucleus</location>
    </subcellularLocation>
</comment>
<dbReference type="GO" id="GO:0005634">
    <property type="term" value="C:nucleus"/>
    <property type="evidence" value="ECO:0007669"/>
    <property type="project" value="UniProtKB-SubCell"/>
</dbReference>
<feature type="region of interest" description="Disordered" evidence="9">
    <location>
        <begin position="736"/>
        <end position="755"/>
    </location>
</feature>
<feature type="compositionally biased region" description="Polar residues" evidence="9">
    <location>
        <begin position="1296"/>
        <end position="1308"/>
    </location>
</feature>
<feature type="region of interest" description="Disordered" evidence="9">
    <location>
        <begin position="1"/>
        <end position="56"/>
    </location>
</feature>
<feature type="compositionally biased region" description="Basic and acidic residues" evidence="9">
    <location>
        <begin position="927"/>
        <end position="936"/>
    </location>
</feature>
<feature type="domain" description="C2H2-type" evidence="10">
    <location>
        <begin position="1135"/>
        <end position="1161"/>
    </location>
</feature>
<evidence type="ECO:0000259" key="10">
    <source>
        <dbReference type="PROSITE" id="PS50157"/>
    </source>
</evidence>
<dbReference type="PANTHER" id="PTHR24404">
    <property type="entry name" value="ZINC FINGER PROTEIN"/>
    <property type="match status" value="1"/>
</dbReference>
<name>A0A671X6X1_SPAAU</name>
<evidence type="ECO:0000256" key="7">
    <source>
        <dbReference type="ARBA" id="ARBA00023242"/>
    </source>
</evidence>
<dbReference type="InterPro" id="IPR013087">
    <property type="entry name" value="Znf_C2H2_type"/>
</dbReference>
<organism evidence="11 12">
    <name type="scientific">Sparus aurata</name>
    <name type="common">Gilthead sea bream</name>
    <dbReference type="NCBI Taxonomy" id="8175"/>
    <lineage>
        <taxon>Eukaryota</taxon>
        <taxon>Metazoa</taxon>
        <taxon>Chordata</taxon>
        <taxon>Craniata</taxon>
        <taxon>Vertebrata</taxon>
        <taxon>Euteleostomi</taxon>
        <taxon>Actinopterygii</taxon>
        <taxon>Neopterygii</taxon>
        <taxon>Teleostei</taxon>
        <taxon>Neoteleostei</taxon>
        <taxon>Acanthomorphata</taxon>
        <taxon>Eupercaria</taxon>
        <taxon>Spariformes</taxon>
        <taxon>Sparidae</taxon>
        <taxon>Sparus</taxon>
    </lineage>
</organism>
<dbReference type="GO" id="GO:0003700">
    <property type="term" value="F:DNA-binding transcription factor activity"/>
    <property type="evidence" value="ECO:0007669"/>
    <property type="project" value="TreeGrafter"/>
</dbReference>
<dbReference type="SUPFAM" id="SSF57667">
    <property type="entry name" value="beta-beta-alpha zinc fingers"/>
    <property type="match status" value="3"/>
</dbReference>
<feature type="domain" description="C2H2-type" evidence="10">
    <location>
        <begin position="60"/>
        <end position="83"/>
    </location>
</feature>
<keyword evidence="4 8" id="KW-0863">Zinc-finger</keyword>
<dbReference type="Ensembl" id="ENSSAUT00010049160.1">
    <property type="protein sequence ID" value="ENSSAUP00010046763.1"/>
    <property type="gene ID" value="ENSSAUG00010019483.1"/>
</dbReference>